<keyword evidence="5 9" id="KW-0378">Hydrolase</keyword>
<dbReference type="SFLD" id="SFLDS00003">
    <property type="entry name" value="Haloacid_Dehalogenase"/>
    <property type="match status" value="1"/>
</dbReference>
<evidence type="ECO:0000256" key="1">
    <source>
        <dbReference type="ARBA" id="ARBA00001946"/>
    </source>
</evidence>
<comment type="cofactor">
    <cofactor evidence="1 8">
        <name>Mg(2+)</name>
        <dbReference type="ChEBI" id="CHEBI:18420"/>
    </cofactor>
</comment>
<dbReference type="InterPro" id="IPR006549">
    <property type="entry name" value="HAD-SF_hydro_IIIA"/>
</dbReference>
<feature type="binding site" evidence="7">
    <location>
        <position position="18"/>
    </location>
    <ligand>
        <name>substrate</name>
    </ligand>
</feature>
<sequence length="174" mass="18719">MPATERLETIELLLLDVDGVLTAGEIIYGDSGEQFKIFNVKDGVGIRMLKAAGIQVGIVTGRSGEALRHRCRNLGIDLVFDGVRDKARLLDPITTRTGIAPRRMAFVGDDLPDLSIMTKVGLAVAVADAHEAVRAAAHMTTRAGGGRGAVREVCDALLKARGRWEEMVQTLFHG</sequence>
<organism evidence="9 10">
    <name type="scientific">Desulfatitalea alkaliphila</name>
    <dbReference type="NCBI Taxonomy" id="2929485"/>
    <lineage>
        <taxon>Bacteria</taxon>
        <taxon>Pseudomonadati</taxon>
        <taxon>Thermodesulfobacteriota</taxon>
        <taxon>Desulfobacteria</taxon>
        <taxon>Desulfobacterales</taxon>
        <taxon>Desulfosarcinaceae</taxon>
        <taxon>Desulfatitalea</taxon>
    </lineage>
</organism>
<dbReference type="RefSeq" id="WP_246912495.1">
    <property type="nucleotide sequence ID" value="NZ_JALJRB010000022.1"/>
</dbReference>
<comment type="similarity">
    <text evidence="2">Belongs to the KdsC family.</text>
</comment>
<evidence type="ECO:0000256" key="8">
    <source>
        <dbReference type="PIRSR" id="PIRSR006118-2"/>
    </source>
</evidence>
<dbReference type="EMBL" id="JALJRB010000022">
    <property type="protein sequence ID" value="MCJ8502179.1"/>
    <property type="molecule type" value="Genomic_DNA"/>
</dbReference>
<dbReference type="InterPro" id="IPR010023">
    <property type="entry name" value="KdsC_fam"/>
</dbReference>
<proteinExistence type="inferred from homology"/>
<dbReference type="Proteomes" id="UP001165427">
    <property type="component" value="Unassembled WGS sequence"/>
</dbReference>
<comment type="caution">
    <text evidence="9">The sequence shown here is derived from an EMBL/GenBank/DDBJ whole genome shotgun (WGS) entry which is preliminary data.</text>
</comment>
<dbReference type="NCBIfam" id="TIGR01662">
    <property type="entry name" value="HAD-SF-IIIA"/>
    <property type="match status" value="1"/>
</dbReference>
<dbReference type="GO" id="GO:0008781">
    <property type="term" value="F:N-acylneuraminate cytidylyltransferase activity"/>
    <property type="evidence" value="ECO:0007669"/>
    <property type="project" value="TreeGrafter"/>
</dbReference>
<evidence type="ECO:0000256" key="2">
    <source>
        <dbReference type="ARBA" id="ARBA00005893"/>
    </source>
</evidence>
<dbReference type="FunFam" id="3.40.50.1000:FF:000029">
    <property type="entry name" value="3-deoxy-D-manno-octulosonate 8-phosphate phosphatase KdsC"/>
    <property type="match status" value="1"/>
</dbReference>
<evidence type="ECO:0000313" key="9">
    <source>
        <dbReference type="EMBL" id="MCJ8502179.1"/>
    </source>
</evidence>
<dbReference type="GO" id="GO:0016788">
    <property type="term" value="F:hydrolase activity, acting on ester bonds"/>
    <property type="evidence" value="ECO:0007669"/>
    <property type="project" value="InterPro"/>
</dbReference>
<evidence type="ECO:0000256" key="7">
    <source>
        <dbReference type="PIRSR" id="PIRSR006118-1"/>
    </source>
</evidence>
<feature type="binding site" evidence="7">
    <location>
        <position position="86"/>
    </location>
    <ligand>
        <name>substrate</name>
    </ligand>
</feature>
<keyword evidence="4 8" id="KW-0479">Metal-binding</keyword>
<dbReference type="Gene3D" id="3.40.50.1000">
    <property type="entry name" value="HAD superfamily/HAD-like"/>
    <property type="match status" value="1"/>
</dbReference>
<dbReference type="NCBIfam" id="TIGR01670">
    <property type="entry name" value="KdsC-phosphatas"/>
    <property type="match status" value="1"/>
</dbReference>
<feature type="binding site" evidence="7">
    <location>
        <position position="47"/>
    </location>
    <ligand>
        <name>substrate</name>
    </ligand>
</feature>
<gene>
    <name evidence="9" type="ORF">MRX98_16465</name>
</gene>
<feature type="binding site" evidence="7">
    <location>
        <position position="62"/>
    </location>
    <ligand>
        <name>substrate</name>
    </ligand>
</feature>
<dbReference type="PANTHER" id="PTHR21485:SF3">
    <property type="entry name" value="N-ACYLNEURAMINATE CYTIDYLYLTRANSFERASE"/>
    <property type="match status" value="1"/>
</dbReference>
<dbReference type="SFLD" id="SFLDG01138">
    <property type="entry name" value="C1.6.2:_Deoxy-d-mannose-octulo"/>
    <property type="match status" value="1"/>
</dbReference>
<evidence type="ECO:0000256" key="5">
    <source>
        <dbReference type="ARBA" id="ARBA00022801"/>
    </source>
</evidence>
<dbReference type="InterPro" id="IPR050793">
    <property type="entry name" value="CMP-NeuNAc_synthase"/>
</dbReference>
<keyword evidence="6 8" id="KW-0460">Magnesium</keyword>
<evidence type="ECO:0000256" key="4">
    <source>
        <dbReference type="ARBA" id="ARBA00022723"/>
    </source>
</evidence>
<dbReference type="AlphaFoldDB" id="A0AA41R4G9"/>
<dbReference type="PANTHER" id="PTHR21485">
    <property type="entry name" value="HAD SUPERFAMILY MEMBERS CMAS AND KDSC"/>
    <property type="match status" value="1"/>
</dbReference>
<dbReference type="SFLD" id="SFLDG01136">
    <property type="entry name" value="C1.6:_Phosphoserine_Phosphatas"/>
    <property type="match status" value="1"/>
</dbReference>
<evidence type="ECO:0000256" key="6">
    <source>
        <dbReference type="ARBA" id="ARBA00022842"/>
    </source>
</evidence>
<dbReference type="PIRSF" id="PIRSF006118">
    <property type="entry name" value="KDO8-P_Ptase"/>
    <property type="match status" value="1"/>
</dbReference>
<evidence type="ECO:0000256" key="3">
    <source>
        <dbReference type="ARBA" id="ARBA00011881"/>
    </source>
</evidence>
<dbReference type="SUPFAM" id="SSF56784">
    <property type="entry name" value="HAD-like"/>
    <property type="match status" value="1"/>
</dbReference>
<protein>
    <submittedName>
        <fullName evidence="9">HAD-IIIA family hydrolase</fullName>
    </submittedName>
</protein>
<dbReference type="InterPro" id="IPR023214">
    <property type="entry name" value="HAD_sf"/>
</dbReference>
<dbReference type="InterPro" id="IPR036412">
    <property type="entry name" value="HAD-like_sf"/>
</dbReference>
<feature type="binding site" evidence="8">
    <location>
        <position position="16"/>
    </location>
    <ligand>
        <name>Mg(2+)</name>
        <dbReference type="ChEBI" id="CHEBI:18420"/>
    </ligand>
</feature>
<comment type="subunit">
    <text evidence="3">Homotetramer.</text>
</comment>
<name>A0AA41R4G9_9BACT</name>
<feature type="binding site" evidence="8">
    <location>
        <position position="109"/>
    </location>
    <ligand>
        <name>Mg(2+)</name>
        <dbReference type="ChEBI" id="CHEBI:18420"/>
    </ligand>
</feature>
<accession>A0AA41R4G9</accession>
<keyword evidence="10" id="KW-1185">Reference proteome</keyword>
<dbReference type="GO" id="GO:0046872">
    <property type="term" value="F:metal ion binding"/>
    <property type="evidence" value="ECO:0007669"/>
    <property type="project" value="UniProtKB-KW"/>
</dbReference>
<reference evidence="9" key="1">
    <citation type="submission" date="2022-04" db="EMBL/GenBank/DDBJ databases">
        <title>Desulfatitalea alkaliphila sp. nov., a novel anaerobic sulfate-reducing bacterium isolated from terrestrial mud volcano, Taman Peninsula, Russia.</title>
        <authorList>
            <person name="Khomyakova M.A."/>
            <person name="Merkel A.Y."/>
            <person name="Slobodkin A.I."/>
        </authorList>
    </citation>
    <scope>NUCLEOTIDE SEQUENCE</scope>
    <source>
        <strain evidence="9">M08but</strain>
    </source>
</reference>
<evidence type="ECO:0000313" key="10">
    <source>
        <dbReference type="Proteomes" id="UP001165427"/>
    </source>
</evidence>
<feature type="binding site" evidence="7">
    <location>
        <position position="70"/>
    </location>
    <ligand>
        <name>substrate</name>
    </ligand>
</feature>
<dbReference type="Pfam" id="PF08282">
    <property type="entry name" value="Hydrolase_3"/>
    <property type="match status" value="1"/>
</dbReference>